<dbReference type="GO" id="GO:0004029">
    <property type="term" value="F:aldehyde dehydrogenase (NAD+) activity"/>
    <property type="evidence" value="ECO:0007669"/>
    <property type="project" value="TreeGrafter"/>
</dbReference>
<dbReference type="OrthoDB" id="9808276at2"/>
<dbReference type="InterPro" id="IPR001509">
    <property type="entry name" value="Epimerase_deHydtase"/>
</dbReference>
<dbReference type="PATRIC" id="fig|1217699.3.peg.177"/>
<reference evidence="3 5" key="2">
    <citation type="submission" date="2023-07" db="EMBL/GenBank/DDBJ databases">
        <title>A novel proteolytic Acinetobacter species.</title>
        <authorList>
            <person name="Nemec A."/>
            <person name="Radolfova-Krizova L."/>
        </authorList>
    </citation>
    <scope>NUCLEOTIDE SEQUENCE [LARGE SCALE GENOMIC DNA]</scope>
    <source>
        <strain evidence="3 5">NIPH 1865</strain>
    </source>
</reference>
<reference evidence="2 4" key="1">
    <citation type="submission" date="2013-03" db="EMBL/GenBank/DDBJ databases">
        <title>The Genome Sequence of Acinetobacter sp. CIP 110321.</title>
        <authorList>
            <consortium name="The Broad Institute Genome Sequencing Platform"/>
            <consortium name="The Broad Institute Genome Sequencing Center for Infectious Disease"/>
            <person name="Cerqueira G."/>
            <person name="Feldgarden M."/>
            <person name="Courvalin P."/>
            <person name="Perichon B."/>
            <person name="Grillot-Courvalin C."/>
            <person name="Clermont D."/>
            <person name="Rocha E."/>
            <person name="Yoon E.-J."/>
            <person name="Nemec A."/>
            <person name="Walker B."/>
            <person name="Young S.K."/>
            <person name="Zeng Q."/>
            <person name="Gargeya S."/>
            <person name="Fitzgerald M."/>
            <person name="Haas B."/>
            <person name="Abouelleil A."/>
            <person name="Alvarado L."/>
            <person name="Arachchi H.M."/>
            <person name="Berlin A.M."/>
            <person name="Chapman S.B."/>
            <person name="Dewar J."/>
            <person name="Goldberg J."/>
            <person name="Griggs A."/>
            <person name="Gujja S."/>
            <person name="Hansen M."/>
            <person name="Howarth C."/>
            <person name="Imamovic A."/>
            <person name="Larimer J."/>
            <person name="McCowan C."/>
            <person name="Murphy C."/>
            <person name="Neiman D."/>
            <person name="Pearson M."/>
            <person name="Priest M."/>
            <person name="Roberts A."/>
            <person name="Saif S."/>
            <person name="Shea T."/>
            <person name="Sisk P."/>
            <person name="Sykes S."/>
            <person name="Wortman J."/>
            <person name="Nusbaum C."/>
            <person name="Birren B."/>
        </authorList>
    </citation>
    <scope>NUCLEOTIDE SEQUENCE [LARGE SCALE GENOMIC DNA]</scope>
    <source>
        <strain evidence="2 4">CIP 110321</strain>
    </source>
</reference>
<gene>
    <name evidence="2" type="ORF">F896_00186</name>
    <name evidence="3" type="ORF">Q3V53_05535</name>
</gene>
<evidence type="ECO:0000313" key="4">
    <source>
        <dbReference type="Proteomes" id="UP000016203"/>
    </source>
</evidence>
<sequence length="272" mass="30864">MHILFIGYGKTSQRVAKHLFEQGHHISTISRSEKTDCYATHYIQDVQQLDLADLAPIEMVYVILAPSESGIDAYQATYVESIAPIVAALKGHPVQRIVIVSSTRVYGENAGQRIDDESLIQPADEQGHILRKMELLWQVHYPQQSIIVRPTGIYGTSIARLTKLAVQTSTYPTIHFSNRIHIDDLANFLALLVNLSKVEASYIISNNRPLPMHEILGWFQQQLHVKPLELVSERHTGKRIYATRLVEIDFKFDHLICFNDYAAALLVHSNEK</sequence>
<proteinExistence type="predicted"/>
<protein>
    <submittedName>
        <fullName evidence="3">NAD-dependent epimerase/dehydratase family protein</fullName>
    </submittedName>
</protein>
<dbReference type="GO" id="GO:0005737">
    <property type="term" value="C:cytoplasm"/>
    <property type="evidence" value="ECO:0007669"/>
    <property type="project" value="TreeGrafter"/>
</dbReference>
<feature type="domain" description="NAD-dependent epimerase/dehydratase" evidence="1">
    <location>
        <begin position="13"/>
        <end position="157"/>
    </location>
</feature>
<dbReference type="Proteomes" id="UP000016203">
    <property type="component" value="Unassembled WGS sequence"/>
</dbReference>
<evidence type="ECO:0000313" key="3">
    <source>
        <dbReference type="EMBL" id="MDO3656672.1"/>
    </source>
</evidence>
<dbReference type="HOGENOM" id="CLU_007383_11_2_6"/>
<dbReference type="Pfam" id="PF01370">
    <property type="entry name" value="Epimerase"/>
    <property type="match status" value="1"/>
</dbReference>
<dbReference type="EMBL" id="JAUMJH010000010">
    <property type="protein sequence ID" value="MDO3656672.1"/>
    <property type="molecule type" value="Genomic_DNA"/>
</dbReference>
<dbReference type="Gene3D" id="3.40.50.720">
    <property type="entry name" value="NAD(P)-binding Rossmann-like Domain"/>
    <property type="match status" value="1"/>
</dbReference>
<dbReference type="PANTHER" id="PTHR48079:SF6">
    <property type="entry name" value="NAD(P)-BINDING DOMAIN-CONTAINING PROTEIN-RELATED"/>
    <property type="match status" value="1"/>
</dbReference>
<dbReference type="InterPro" id="IPR051783">
    <property type="entry name" value="NAD(P)-dependent_oxidoreduct"/>
</dbReference>
<evidence type="ECO:0000313" key="2">
    <source>
        <dbReference type="EMBL" id="EOR10066.1"/>
    </source>
</evidence>
<keyword evidence="5" id="KW-1185">Reference proteome</keyword>
<dbReference type="SUPFAM" id="SSF51735">
    <property type="entry name" value="NAD(P)-binding Rossmann-fold domains"/>
    <property type="match status" value="1"/>
</dbReference>
<dbReference type="AlphaFoldDB" id="R9BCF0"/>
<dbReference type="Proteomes" id="UP001168902">
    <property type="component" value="Unassembled WGS sequence"/>
</dbReference>
<dbReference type="EMBL" id="AQFL01000004">
    <property type="protein sequence ID" value="EOR10066.1"/>
    <property type="molecule type" value="Genomic_DNA"/>
</dbReference>
<evidence type="ECO:0000313" key="5">
    <source>
        <dbReference type="Proteomes" id="UP001168902"/>
    </source>
</evidence>
<comment type="caution">
    <text evidence="2">The sequence shown here is derived from an EMBL/GenBank/DDBJ whole genome shotgun (WGS) entry which is preliminary data.</text>
</comment>
<dbReference type="PANTHER" id="PTHR48079">
    <property type="entry name" value="PROTEIN YEEZ"/>
    <property type="match status" value="1"/>
</dbReference>
<organism evidence="2 4">
    <name type="scientific">Acinetobacter genomosp. 15BJ</name>
    <dbReference type="NCBI Taxonomy" id="106651"/>
    <lineage>
        <taxon>Bacteria</taxon>
        <taxon>Pseudomonadati</taxon>
        <taxon>Pseudomonadota</taxon>
        <taxon>Gammaproteobacteria</taxon>
        <taxon>Moraxellales</taxon>
        <taxon>Moraxellaceae</taxon>
        <taxon>Acinetobacter</taxon>
    </lineage>
</organism>
<evidence type="ECO:0000259" key="1">
    <source>
        <dbReference type="Pfam" id="PF01370"/>
    </source>
</evidence>
<dbReference type="InterPro" id="IPR036291">
    <property type="entry name" value="NAD(P)-bd_dom_sf"/>
</dbReference>
<name>R9BCF0_9GAMM</name>
<accession>R9BCF0</accession>
<dbReference type="RefSeq" id="WP_016162208.1">
    <property type="nucleotide sequence ID" value="NZ_JAKZGC010000002.1"/>
</dbReference>